<dbReference type="InterPro" id="IPR050940">
    <property type="entry name" value="Actin_reg-Ser/Thr_kinase"/>
</dbReference>
<evidence type="ECO:0000256" key="2">
    <source>
        <dbReference type="ARBA" id="ARBA00022527"/>
    </source>
</evidence>
<keyword evidence="3" id="KW-0808">Transferase</keyword>
<keyword evidence="6" id="KW-0067">ATP-binding</keyword>
<evidence type="ECO:0000256" key="6">
    <source>
        <dbReference type="ARBA" id="ARBA00022840"/>
    </source>
</evidence>
<keyword evidence="5" id="KW-0418">Kinase</keyword>
<dbReference type="SUPFAM" id="SSF56112">
    <property type="entry name" value="Protein kinase-like (PK-like)"/>
    <property type="match status" value="1"/>
</dbReference>
<protein>
    <recommendedName>
        <fullName evidence="8">Protein kinase domain-containing protein</fullName>
    </recommendedName>
</protein>
<dbReference type="GO" id="GO:0005524">
    <property type="term" value="F:ATP binding"/>
    <property type="evidence" value="ECO:0007669"/>
    <property type="project" value="UniProtKB-KW"/>
</dbReference>
<dbReference type="Proteomes" id="UP000281553">
    <property type="component" value="Unassembled WGS sequence"/>
</dbReference>
<keyword evidence="10" id="KW-1185">Reference proteome</keyword>
<dbReference type="InterPro" id="IPR001245">
    <property type="entry name" value="Ser-Thr/Tyr_kinase_cat_dom"/>
</dbReference>
<dbReference type="Gene3D" id="1.10.510.10">
    <property type="entry name" value="Transferase(Phosphotransferase) domain 1"/>
    <property type="match status" value="1"/>
</dbReference>
<dbReference type="OrthoDB" id="20134at2759"/>
<keyword evidence="7" id="KW-0732">Signal</keyword>
<dbReference type="EMBL" id="UYRU01003379">
    <property type="protein sequence ID" value="VDK35695.1"/>
    <property type="molecule type" value="Genomic_DNA"/>
</dbReference>
<evidence type="ECO:0000256" key="5">
    <source>
        <dbReference type="ARBA" id="ARBA00022777"/>
    </source>
</evidence>
<proteinExistence type="inferred from homology"/>
<dbReference type="GO" id="GO:0005634">
    <property type="term" value="C:nucleus"/>
    <property type="evidence" value="ECO:0007669"/>
    <property type="project" value="TreeGrafter"/>
</dbReference>
<dbReference type="Pfam" id="PF07714">
    <property type="entry name" value="PK_Tyr_Ser-Thr"/>
    <property type="match status" value="1"/>
</dbReference>
<dbReference type="AlphaFoldDB" id="A0A3P6Q6T5"/>
<feature type="signal peptide" evidence="7">
    <location>
        <begin position="1"/>
        <end position="25"/>
    </location>
</feature>
<organism evidence="9 10">
    <name type="scientific">Dibothriocephalus latus</name>
    <name type="common">Fish tapeworm</name>
    <name type="synonym">Diphyllobothrium latum</name>
    <dbReference type="NCBI Taxonomy" id="60516"/>
    <lineage>
        <taxon>Eukaryota</taxon>
        <taxon>Metazoa</taxon>
        <taxon>Spiralia</taxon>
        <taxon>Lophotrochozoa</taxon>
        <taxon>Platyhelminthes</taxon>
        <taxon>Cestoda</taxon>
        <taxon>Eucestoda</taxon>
        <taxon>Diphyllobothriidea</taxon>
        <taxon>Diphyllobothriidae</taxon>
        <taxon>Dibothriocephalus</taxon>
    </lineage>
</organism>
<gene>
    <name evidence="9" type="ORF">DILT_LOCUS707</name>
</gene>
<evidence type="ECO:0000256" key="4">
    <source>
        <dbReference type="ARBA" id="ARBA00022741"/>
    </source>
</evidence>
<evidence type="ECO:0000313" key="9">
    <source>
        <dbReference type="EMBL" id="VDK35695.1"/>
    </source>
</evidence>
<evidence type="ECO:0000256" key="7">
    <source>
        <dbReference type="SAM" id="SignalP"/>
    </source>
</evidence>
<name>A0A3P6Q6T5_DIBLA</name>
<evidence type="ECO:0000313" key="10">
    <source>
        <dbReference type="Proteomes" id="UP000281553"/>
    </source>
</evidence>
<evidence type="ECO:0000256" key="1">
    <source>
        <dbReference type="ARBA" id="ARBA00005843"/>
    </source>
</evidence>
<dbReference type="GO" id="GO:0005737">
    <property type="term" value="C:cytoplasm"/>
    <property type="evidence" value="ECO:0007669"/>
    <property type="project" value="TreeGrafter"/>
</dbReference>
<feature type="domain" description="Protein kinase" evidence="8">
    <location>
        <begin position="1"/>
        <end position="95"/>
    </location>
</feature>
<keyword evidence="2" id="KW-0723">Serine/threonine-protein kinase</keyword>
<dbReference type="InterPro" id="IPR000719">
    <property type="entry name" value="Prot_kinase_dom"/>
</dbReference>
<comment type="similarity">
    <text evidence="1">Belongs to the protein kinase superfamily. TKL Ser/Thr protein kinase family.</text>
</comment>
<evidence type="ECO:0000256" key="3">
    <source>
        <dbReference type="ARBA" id="ARBA00022679"/>
    </source>
</evidence>
<dbReference type="PANTHER" id="PTHR46485:SF5">
    <property type="entry name" value="CENTER DIVIDER, ISOFORM A"/>
    <property type="match status" value="1"/>
</dbReference>
<reference evidence="9 10" key="1">
    <citation type="submission" date="2018-11" db="EMBL/GenBank/DDBJ databases">
        <authorList>
            <consortium name="Pathogen Informatics"/>
        </authorList>
    </citation>
    <scope>NUCLEOTIDE SEQUENCE [LARGE SCALE GENOMIC DNA]</scope>
</reference>
<feature type="chain" id="PRO_5017933435" description="Protein kinase domain-containing protein" evidence="7">
    <location>
        <begin position="26"/>
        <end position="95"/>
    </location>
</feature>
<keyword evidence="4" id="KW-0547">Nucleotide-binding</keyword>
<dbReference type="InterPro" id="IPR011009">
    <property type="entry name" value="Kinase-like_dom_sf"/>
</dbReference>
<dbReference type="GO" id="GO:0030036">
    <property type="term" value="P:actin cytoskeleton organization"/>
    <property type="evidence" value="ECO:0007669"/>
    <property type="project" value="TreeGrafter"/>
</dbReference>
<dbReference type="PROSITE" id="PS50011">
    <property type="entry name" value="PROTEIN_KINASE_DOM"/>
    <property type="match status" value="1"/>
</dbReference>
<dbReference type="PANTHER" id="PTHR46485">
    <property type="entry name" value="LIM DOMAIN KINASE 1"/>
    <property type="match status" value="1"/>
</dbReference>
<accession>A0A3P6Q6T5</accession>
<evidence type="ECO:0000259" key="8">
    <source>
        <dbReference type="PROSITE" id="PS50011"/>
    </source>
</evidence>
<dbReference type="GO" id="GO:0004674">
    <property type="term" value="F:protein serine/threonine kinase activity"/>
    <property type="evidence" value="ECO:0007669"/>
    <property type="project" value="UniProtKB-KW"/>
</dbReference>
<sequence>MCIIIRFFLLVPFPLLRLLFQYANGGSLVDLLTGSSRLPWITRTKIANDIASGVGYLHERQLIHRDLSSQVSCRLALPHAPIPLFSPSVAQIPIS</sequence>